<reference evidence="2" key="1">
    <citation type="submission" date="2023-07" db="EMBL/GenBank/DDBJ databases">
        <title>The genome sequence of Rhodocytophaga aerolata KACC 12507.</title>
        <authorList>
            <person name="Zhang X."/>
        </authorList>
    </citation>
    <scope>NUCLEOTIDE SEQUENCE</scope>
    <source>
        <strain evidence="2">KACC 12507</strain>
    </source>
</reference>
<dbReference type="Proteomes" id="UP001168528">
    <property type="component" value="Unassembled WGS sequence"/>
</dbReference>
<organism evidence="2 3">
    <name type="scientific">Rhodocytophaga aerolata</name>
    <dbReference type="NCBI Taxonomy" id="455078"/>
    <lineage>
        <taxon>Bacteria</taxon>
        <taxon>Pseudomonadati</taxon>
        <taxon>Bacteroidota</taxon>
        <taxon>Cytophagia</taxon>
        <taxon>Cytophagales</taxon>
        <taxon>Rhodocytophagaceae</taxon>
        <taxon>Rhodocytophaga</taxon>
    </lineage>
</organism>
<proteinExistence type="predicted"/>
<keyword evidence="1" id="KW-0812">Transmembrane</keyword>
<keyword evidence="1" id="KW-0472">Membrane</keyword>
<evidence type="ECO:0008006" key="4">
    <source>
        <dbReference type="Google" id="ProtNLM"/>
    </source>
</evidence>
<dbReference type="RefSeq" id="WP_302036402.1">
    <property type="nucleotide sequence ID" value="NZ_JAUKPO010000002.1"/>
</dbReference>
<feature type="transmembrane region" description="Helical" evidence="1">
    <location>
        <begin position="12"/>
        <end position="32"/>
    </location>
</feature>
<gene>
    <name evidence="2" type="ORF">Q0590_05030</name>
</gene>
<dbReference type="EMBL" id="JAUKPO010000002">
    <property type="protein sequence ID" value="MDO1445599.1"/>
    <property type="molecule type" value="Genomic_DNA"/>
</dbReference>
<evidence type="ECO:0000313" key="2">
    <source>
        <dbReference type="EMBL" id="MDO1445599.1"/>
    </source>
</evidence>
<accession>A0ABT8R2L1</accession>
<comment type="caution">
    <text evidence="2">The sequence shown here is derived from an EMBL/GenBank/DDBJ whole genome shotgun (WGS) entry which is preliminary data.</text>
</comment>
<evidence type="ECO:0000256" key="1">
    <source>
        <dbReference type="SAM" id="Phobius"/>
    </source>
</evidence>
<evidence type="ECO:0000313" key="3">
    <source>
        <dbReference type="Proteomes" id="UP001168528"/>
    </source>
</evidence>
<keyword evidence="1" id="KW-1133">Transmembrane helix</keyword>
<name>A0ABT8R2L1_9BACT</name>
<sequence>MITLKPKYHRKLKTYADLGVYILLLILSLVLLGTVTSCQKNELALPNACGTMATIKDLRGLDGCGFVLELDNGERLEPVYAYGFCGTPPLPAPTIDNVDFIDGKRISIAYNVLPDRGSICMAGKVVEITCISETGDIAE</sequence>
<keyword evidence="3" id="KW-1185">Reference proteome</keyword>
<protein>
    <recommendedName>
        <fullName evidence="4">DUF4280 domain-containing protein</fullName>
    </recommendedName>
</protein>